<sequence length="124" mass="12756">MIPVALGPPPGEQRSCGAYFGVVAEPLLGCGLGLALEAYGDEARRLSGMHGAALVGQDIAPIAVRTSGARLGDLMWPATAEARVLVPGWPEIWDTGGGPSAALLRPWRALFPARAELAAPSSVD</sequence>
<evidence type="ECO:0000313" key="2">
    <source>
        <dbReference type="Proteomes" id="UP001066276"/>
    </source>
</evidence>
<comment type="caution">
    <text evidence="1">The sequence shown here is derived from an EMBL/GenBank/DDBJ whole genome shotgun (WGS) entry which is preliminary data.</text>
</comment>
<evidence type="ECO:0000313" key="1">
    <source>
        <dbReference type="EMBL" id="KAJ1168724.1"/>
    </source>
</evidence>
<dbReference type="EMBL" id="JANPWB010000007">
    <property type="protein sequence ID" value="KAJ1168724.1"/>
    <property type="molecule type" value="Genomic_DNA"/>
</dbReference>
<proteinExistence type="predicted"/>
<gene>
    <name evidence="1" type="ORF">NDU88_000638</name>
</gene>
<reference evidence="1" key="1">
    <citation type="journal article" date="2022" name="bioRxiv">
        <title>Sequencing and chromosome-scale assembly of the giantPleurodeles waltlgenome.</title>
        <authorList>
            <person name="Brown T."/>
            <person name="Elewa A."/>
            <person name="Iarovenko S."/>
            <person name="Subramanian E."/>
            <person name="Araus A.J."/>
            <person name="Petzold A."/>
            <person name="Susuki M."/>
            <person name="Suzuki K.-i.T."/>
            <person name="Hayashi T."/>
            <person name="Toyoda A."/>
            <person name="Oliveira C."/>
            <person name="Osipova E."/>
            <person name="Leigh N.D."/>
            <person name="Simon A."/>
            <person name="Yun M.H."/>
        </authorList>
    </citation>
    <scope>NUCLEOTIDE SEQUENCE</scope>
    <source>
        <strain evidence="1">20211129_DDA</strain>
        <tissue evidence="1">Liver</tissue>
    </source>
</reference>
<dbReference type="AlphaFoldDB" id="A0AAV7SWZ2"/>
<protein>
    <submittedName>
        <fullName evidence="1">Uncharacterized protein</fullName>
    </submittedName>
</protein>
<keyword evidence="2" id="KW-1185">Reference proteome</keyword>
<dbReference type="Proteomes" id="UP001066276">
    <property type="component" value="Chromosome 4_1"/>
</dbReference>
<accession>A0AAV7SWZ2</accession>
<name>A0AAV7SWZ2_PLEWA</name>
<organism evidence="1 2">
    <name type="scientific">Pleurodeles waltl</name>
    <name type="common">Iberian ribbed newt</name>
    <dbReference type="NCBI Taxonomy" id="8319"/>
    <lineage>
        <taxon>Eukaryota</taxon>
        <taxon>Metazoa</taxon>
        <taxon>Chordata</taxon>
        <taxon>Craniata</taxon>
        <taxon>Vertebrata</taxon>
        <taxon>Euteleostomi</taxon>
        <taxon>Amphibia</taxon>
        <taxon>Batrachia</taxon>
        <taxon>Caudata</taxon>
        <taxon>Salamandroidea</taxon>
        <taxon>Salamandridae</taxon>
        <taxon>Pleurodelinae</taxon>
        <taxon>Pleurodeles</taxon>
    </lineage>
</organism>